<dbReference type="NCBIfam" id="TIGR03062">
    <property type="entry name" value="pip_yhgE_Cterm"/>
    <property type="match status" value="1"/>
</dbReference>
<comment type="subcellular location">
    <subcellularLocation>
        <location evidence="1">Membrane</location>
        <topology evidence="1">Multi-pass membrane protein</topology>
    </subcellularLocation>
</comment>
<evidence type="ECO:0000256" key="2">
    <source>
        <dbReference type="ARBA" id="ARBA00022692"/>
    </source>
</evidence>
<feature type="transmembrane region" description="Helical" evidence="7">
    <location>
        <begin position="705"/>
        <end position="731"/>
    </location>
</feature>
<organism evidence="9 10">
    <name type="scientific">Lentibacillus juripiscarius</name>
    <dbReference type="NCBI Taxonomy" id="257446"/>
    <lineage>
        <taxon>Bacteria</taxon>
        <taxon>Bacillati</taxon>
        <taxon>Bacillota</taxon>
        <taxon>Bacilli</taxon>
        <taxon>Bacillales</taxon>
        <taxon>Bacillaceae</taxon>
        <taxon>Lentibacillus</taxon>
    </lineage>
</organism>
<gene>
    <name evidence="9" type="ORF">ACFSUO_11930</name>
</gene>
<dbReference type="NCBIfam" id="TIGR03061">
    <property type="entry name" value="pip_yhgE_Nterm"/>
    <property type="match status" value="1"/>
</dbReference>
<feature type="domain" description="ABC-2 type transporter transmembrane" evidence="8">
    <location>
        <begin position="531"/>
        <end position="729"/>
    </location>
</feature>
<dbReference type="Gene3D" id="3.40.1710.10">
    <property type="entry name" value="abc type-2 transporter like domain"/>
    <property type="match status" value="1"/>
</dbReference>
<dbReference type="Proteomes" id="UP001597502">
    <property type="component" value="Unassembled WGS sequence"/>
</dbReference>
<feature type="transmembrane region" description="Helical" evidence="7">
    <location>
        <begin position="599"/>
        <end position="622"/>
    </location>
</feature>
<evidence type="ECO:0000256" key="3">
    <source>
        <dbReference type="ARBA" id="ARBA00022989"/>
    </source>
</evidence>
<dbReference type="PANTHER" id="PTHR43077">
    <property type="entry name" value="TRANSPORT PERMEASE YVFS-RELATED"/>
    <property type="match status" value="1"/>
</dbReference>
<accession>A0ABW5V898</accession>
<evidence type="ECO:0000313" key="10">
    <source>
        <dbReference type="Proteomes" id="UP001597502"/>
    </source>
</evidence>
<dbReference type="InterPro" id="IPR051328">
    <property type="entry name" value="T7SS_ABC-Transporter"/>
</dbReference>
<proteinExistence type="predicted"/>
<keyword evidence="4 7" id="KW-0472">Membrane</keyword>
<dbReference type="EMBL" id="JBHUNA010000024">
    <property type="protein sequence ID" value="MFD2761661.1"/>
    <property type="molecule type" value="Genomic_DNA"/>
</dbReference>
<dbReference type="InterPro" id="IPR017500">
    <property type="entry name" value="Phage_infect_YhgE_N"/>
</dbReference>
<dbReference type="Pfam" id="PF12698">
    <property type="entry name" value="ABC2_membrane_3"/>
    <property type="match status" value="2"/>
</dbReference>
<evidence type="ECO:0000256" key="1">
    <source>
        <dbReference type="ARBA" id="ARBA00004141"/>
    </source>
</evidence>
<evidence type="ECO:0000256" key="6">
    <source>
        <dbReference type="SAM" id="MobiDB-lite"/>
    </source>
</evidence>
<keyword evidence="3 7" id="KW-1133">Transmembrane helix</keyword>
<keyword evidence="10" id="KW-1185">Reference proteome</keyword>
<dbReference type="PANTHER" id="PTHR43077:SF10">
    <property type="entry name" value="TRANSPORT PERMEASE PROTEIN"/>
    <property type="match status" value="1"/>
</dbReference>
<name>A0ABW5V898_9BACI</name>
<keyword evidence="2 7" id="KW-0812">Transmembrane</keyword>
<feature type="domain" description="ABC-2 type transporter transmembrane" evidence="8">
    <location>
        <begin position="29"/>
        <end position="159"/>
    </location>
</feature>
<dbReference type="InterPro" id="IPR013525">
    <property type="entry name" value="ABC2_TM"/>
</dbReference>
<sequence length="753" mass="83368">MKNGWNIYANDMKNIIRNWVAAILIGGLILLPSLYAWFNIVASWDPYGQTDQIPIGVVNEDTGSKIRGKKIHVGDNLVDTLKNNDSMDWHFTNRDEAMDKLKYGDYFAVIVIPENFSDKLATVITDNPEKSEMEYYVNEKINAISPKITDKGASTIVEQTSSNFISTVNGVIFDMFDKIGVELNENLPDIKKFEDYIFTMEEKLPEVHDLVSNGLQDTKNAQSIINEAQKMIPEAERATSNGLSTVGDTASLLSKAKNRLNEMAPKIEEDLKKAQSTAKDINKLLQDVQNQNIDFSSGKQLQNEINNSLDNAISQIGSIQSELKKLKDMNQDQQNSGNGQNGSDSPPSGNEQGGSENSSDQGDNAQNGQNQVLEEAIRRLETLGGALQEVQKNGGKITSFIEDKQQQVDSVITNLEELSGNTANKIGDFLKDYKETIEPRVKQEISQAQETLTGAKGILSEVQSTIPEVKSILANTENHIGKGQNVINTILGEFPYVNDKVNELADRIRDIQGDTDINEIIKLLQNNPEAERGFFSEPVKLNKNEFFPIPNYGSGMTPFYSVLAIWVGGLLLISLLAADVHHREDLTGRERYLGKLLTFVTIGLLQTVIVTLGDIFIVDAYIARPGWFVVFGLLISLVFMLIIYTLVSLFGDVGKAMVIVLLVLQIAGAGGTYPVVLLPEFFQAINPFLPFTYAIDLMREPVGGIIWEAAIYDMAILGLIGLGFLLFGVLFKNAVNKHTDRLMKKSKEAGLFH</sequence>
<feature type="transmembrane region" description="Helical" evidence="7">
    <location>
        <begin position="659"/>
        <end position="685"/>
    </location>
</feature>
<feature type="compositionally biased region" description="Low complexity" evidence="6">
    <location>
        <begin position="331"/>
        <end position="366"/>
    </location>
</feature>
<evidence type="ECO:0000256" key="7">
    <source>
        <dbReference type="SAM" id="Phobius"/>
    </source>
</evidence>
<protein>
    <submittedName>
        <fullName evidence="9">YhgE/Pip family protein</fullName>
    </submittedName>
</protein>
<keyword evidence="5" id="KW-0175">Coiled coil</keyword>
<evidence type="ECO:0000259" key="8">
    <source>
        <dbReference type="Pfam" id="PF12698"/>
    </source>
</evidence>
<feature type="region of interest" description="Disordered" evidence="6">
    <location>
        <begin position="326"/>
        <end position="366"/>
    </location>
</feature>
<feature type="transmembrane region" description="Helical" evidence="7">
    <location>
        <begin position="559"/>
        <end position="578"/>
    </location>
</feature>
<dbReference type="InterPro" id="IPR017501">
    <property type="entry name" value="Phage_infect_YhgE_C"/>
</dbReference>
<feature type="transmembrane region" description="Helical" evidence="7">
    <location>
        <begin position="628"/>
        <end position="647"/>
    </location>
</feature>
<evidence type="ECO:0000256" key="5">
    <source>
        <dbReference type="SAM" id="Coils"/>
    </source>
</evidence>
<comment type="caution">
    <text evidence="9">The sequence shown here is derived from an EMBL/GenBank/DDBJ whole genome shotgun (WGS) entry which is preliminary data.</text>
</comment>
<feature type="coiled-coil region" evidence="5">
    <location>
        <begin position="373"/>
        <end position="421"/>
    </location>
</feature>
<evidence type="ECO:0000256" key="4">
    <source>
        <dbReference type="ARBA" id="ARBA00023136"/>
    </source>
</evidence>
<reference evidence="10" key="1">
    <citation type="journal article" date="2019" name="Int. J. Syst. Evol. Microbiol.">
        <title>The Global Catalogue of Microorganisms (GCM) 10K type strain sequencing project: providing services to taxonomists for standard genome sequencing and annotation.</title>
        <authorList>
            <consortium name="The Broad Institute Genomics Platform"/>
            <consortium name="The Broad Institute Genome Sequencing Center for Infectious Disease"/>
            <person name="Wu L."/>
            <person name="Ma J."/>
        </authorList>
    </citation>
    <scope>NUCLEOTIDE SEQUENCE [LARGE SCALE GENOMIC DNA]</scope>
    <source>
        <strain evidence="10">TISTR 1535</strain>
    </source>
</reference>
<dbReference type="RefSeq" id="WP_382394378.1">
    <property type="nucleotide sequence ID" value="NZ_JBHUNA010000024.1"/>
</dbReference>
<evidence type="ECO:0000313" key="9">
    <source>
        <dbReference type="EMBL" id="MFD2761661.1"/>
    </source>
</evidence>